<dbReference type="AlphaFoldDB" id="A0A495DML3"/>
<dbReference type="Proteomes" id="UP000273675">
    <property type="component" value="Unassembled WGS sequence"/>
</dbReference>
<organism evidence="5 6">
    <name type="scientific">Maricaulis maris</name>
    <dbReference type="NCBI Taxonomy" id="74318"/>
    <lineage>
        <taxon>Bacteria</taxon>
        <taxon>Pseudomonadati</taxon>
        <taxon>Pseudomonadota</taxon>
        <taxon>Alphaproteobacteria</taxon>
        <taxon>Maricaulales</taxon>
        <taxon>Maricaulaceae</taxon>
        <taxon>Maricaulis</taxon>
    </lineage>
</organism>
<dbReference type="InterPro" id="IPR036388">
    <property type="entry name" value="WH-like_DNA-bd_sf"/>
</dbReference>
<dbReference type="GO" id="GO:0006950">
    <property type="term" value="P:response to stress"/>
    <property type="evidence" value="ECO:0007669"/>
    <property type="project" value="TreeGrafter"/>
</dbReference>
<proteinExistence type="predicted"/>
<dbReference type="Gene3D" id="1.10.10.10">
    <property type="entry name" value="Winged helix-like DNA-binding domain superfamily/Winged helix DNA-binding domain"/>
    <property type="match status" value="1"/>
</dbReference>
<dbReference type="EMBL" id="RBIM01000001">
    <property type="protein sequence ID" value="RKR04174.1"/>
    <property type="molecule type" value="Genomic_DNA"/>
</dbReference>
<gene>
    <name evidence="5" type="ORF">C7435_0618</name>
</gene>
<keyword evidence="3" id="KW-0804">Transcription</keyword>
<evidence type="ECO:0000313" key="6">
    <source>
        <dbReference type="Proteomes" id="UP000273675"/>
    </source>
</evidence>
<sequence>MIARVVLSRYSERMTTSAHSARLLERLSRLIHNEAHAHGLKPVQWDVLRYLNVANRYSRSPSAVTSYLNLTKGTVSQTLNALEAKGLVVKRADATDRRRVTLDLSSQARTALKDDPLLRISSHLDALQDDNRRGLDAGLRELLDALIRERKGRPFGVCHTCRHHRPGRDEGQGGFCNLLGETLSIADGDLLCVEHAA</sequence>
<feature type="domain" description="HTH marR-type" evidence="4">
    <location>
        <begin position="17"/>
        <end position="148"/>
    </location>
</feature>
<dbReference type="SUPFAM" id="SSF46785">
    <property type="entry name" value="Winged helix' DNA-binding domain"/>
    <property type="match status" value="1"/>
</dbReference>
<reference evidence="5 6" key="1">
    <citation type="submission" date="2018-10" db="EMBL/GenBank/DDBJ databases">
        <title>Genomic Encyclopedia of Type Strains, Phase IV (KMG-IV): sequencing the most valuable type-strain genomes for metagenomic binning, comparative biology and taxonomic classification.</title>
        <authorList>
            <person name="Goeker M."/>
        </authorList>
    </citation>
    <scope>NUCLEOTIDE SEQUENCE [LARGE SCALE GENOMIC DNA]</scope>
    <source>
        <strain evidence="5 6">DSM 4734</strain>
    </source>
</reference>
<dbReference type="InterPro" id="IPR023187">
    <property type="entry name" value="Tscrpt_reg_MarR-type_CS"/>
</dbReference>
<dbReference type="PROSITE" id="PS01117">
    <property type="entry name" value="HTH_MARR_1"/>
    <property type="match status" value="1"/>
</dbReference>
<protein>
    <submittedName>
        <fullName evidence="5">MarR family transcriptional regulator</fullName>
    </submittedName>
</protein>
<dbReference type="SMART" id="SM00347">
    <property type="entry name" value="HTH_MARR"/>
    <property type="match status" value="1"/>
</dbReference>
<evidence type="ECO:0000256" key="2">
    <source>
        <dbReference type="ARBA" id="ARBA00023125"/>
    </source>
</evidence>
<dbReference type="InterPro" id="IPR036390">
    <property type="entry name" value="WH_DNA-bd_sf"/>
</dbReference>
<dbReference type="PROSITE" id="PS50995">
    <property type="entry name" value="HTH_MARR_2"/>
    <property type="match status" value="1"/>
</dbReference>
<dbReference type="PANTHER" id="PTHR33164:SF89">
    <property type="entry name" value="MARR FAMILY REGULATORY PROTEIN"/>
    <property type="match status" value="1"/>
</dbReference>
<evidence type="ECO:0000256" key="1">
    <source>
        <dbReference type="ARBA" id="ARBA00023015"/>
    </source>
</evidence>
<dbReference type="GO" id="GO:0003677">
    <property type="term" value="F:DNA binding"/>
    <property type="evidence" value="ECO:0007669"/>
    <property type="project" value="UniProtKB-KW"/>
</dbReference>
<comment type="caution">
    <text evidence="5">The sequence shown here is derived from an EMBL/GenBank/DDBJ whole genome shotgun (WGS) entry which is preliminary data.</text>
</comment>
<dbReference type="Pfam" id="PF12802">
    <property type="entry name" value="MarR_2"/>
    <property type="match status" value="1"/>
</dbReference>
<accession>A0A495DML3</accession>
<dbReference type="PANTHER" id="PTHR33164">
    <property type="entry name" value="TRANSCRIPTIONAL REGULATOR, MARR FAMILY"/>
    <property type="match status" value="1"/>
</dbReference>
<keyword evidence="2" id="KW-0238">DNA-binding</keyword>
<keyword evidence="1" id="KW-0805">Transcription regulation</keyword>
<dbReference type="InterPro" id="IPR039422">
    <property type="entry name" value="MarR/SlyA-like"/>
</dbReference>
<name>A0A495DML3_9PROT</name>
<evidence type="ECO:0000313" key="5">
    <source>
        <dbReference type="EMBL" id="RKR04174.1"/>
    </source>
</evidence>
<evidence type="ECO:0000256" key="3">
    <source>
        <dbReference type="ARBA" id="ARBA00023163"/>
    </source>
</evidence>
<dbReference type="GO" id="GO:0003700">
    <property type="term" value="F:DNA-binding transcription factor activity"/>
    <property type="evidence" value="ECO:0007669"/>
    <property type="project" value="InterPro"/>
</dbReference>
<dbReference type="InterPro" id="IPR000835">
    <property type="entry name" value="HTH_MarR-typ"/>
</dbReference>
<evidence type="ECO:0000259" key="4">
    <source>
        <dbReference type="PROSITE" id="PS50995"/>
    </source>
</evidence>